<organism evidence="3 4">
    <name type="scientific">Pediococcus cellicola</name>
    <dbReference type="NCBI Taxonomy" id="319652"/>
    <lineage>
        <taxon>Bacteria</taxon>
        <taxon>Bacillati</taxon>
        <taxon>Bacillota</taxon>
        <taxon>Bacilli</taxon>
        <taxon>Lactobacillales</taxon>
        <taxon>Lactobacillaceae</taxon>
        <taxon>Pediococcus</taxon>
    </lineage>
</organism>
<sequence length="311" mass="34834">MKKIVRLFKAALLLLVSTLVLSGCGFPGLNSSANDTVRIAAQNTTEQQIMAYMLSDLIQHDTNLKTTLINNLGSGSVSFQAVKNGNADISAIRYSGTDLTTIFNQEAIKNPKVATRKVREIYRDKYHMTYFPSYGFADTYAFMVTGKLARQAHLNTVSDLKKLAPNMTVGADQIWINRKGDGYDGFIRSYGFQFQKVYPMQIGLVYSAVQSGKMNAVLGYSTDGRIKSYDLKVLKDNKHFFPPYDASPLATNKILKKHPELKNVFLKLKGQISLSTMQELNAEVDNQLIEPQVVAHRFLVQHHYFDGKGDQ</sequence>
<dbReference type="Gene3D" id="3.40.190.120">
    <property type="entry name" value="Osmoprotection protein (prox), domain 2"/>
    <property type="match status" value="1"/>
</dbReference>
<dbReference type="Gene3D" id="3.40.190.10">
    <property type="entry name" value="Periplasmic binding protein-like II"/>
    <property type="match status" value="1"/>
</dbReference>
<dbReference type="AlphaFoldDB" id="A0A0R2J0G5"/>
<evidence type="ECO:0000313" key="3">
    <source>
        <dbReference type="EMBL" id="KRN67690.1"/>
    </source>
</evidence>
<dbReference type="SUPFAM" id="SSF53850">
    <property type="entry name" value="Periplasmic binding protein-like II"/>
    <property type="match status" value="1"/>
</dbReference>
<keyword evidence="1" id="KW-0732">Signal</keyword>
<dbReference type="GO" id="GO:0043190">
    <property type="term" value="C:ATP-binding cassette (ABC) transporter complex"/>
    <property type="evidence" value="ECO:0007669"/>
    <property type="project" value="InterPro"/>
</dbReference>
<keyword evidence="4" id="KW-1185">Reference proteome</keyword>
<dbReference type="Proteomes" id="UP000051568">
    <property type="component" value="Unassembled WGS sequence"/>
</dbReference>
<accession>A0A0R2J0G5</accession>
<dbReference type="Pfam" id="PF04069">
    <property type="entry name" value="OpuAC"/>
    <property type="match status" value="1"/>
</dbReference>
<reference evidence="3 4" key="1">
    <citation type="journal article" date="2015" name="Genome Announc.">
        <title>Expanding the biotechnology potential of lactobacilli through comparative genomics of 213 strains and associated genera.</title>
        <authorList>
            <person name="Sun Z."/>
            <person name="Harris H.M."/>
            <person name="McCann A."/>
            <person name="Guo C."/>
            <person name="Argimon S."/>
            <person name="Zhang W."/>
            <person name="Yang X."/>
            <person name="Jeffery I.B."/>
            <person name="Cooney J.C."/>
            <person name="Kagawa T.F."/>
            <person name="Liu W."/>
            <person name="Song Y."/>
            <person name="Salvetti E."/>
            <person name="Wrobel A."/>
            <person name="Rasinkangas P."/>
            <person name="Parkhill J."/>
            <person name="Rea M.C."/>
            <person name="O'Sullivan O."/>
            <person name="Ritari J."/>
            <person name="Douillard F.P."/>
            <person name="Paul Ross R."/>
            <person name="Yang R."/>
            <person name="Briner A.E."/>
            <person name="Felis G.E."/>
            <person name="de Vos W.M."/>
            <person name="Barrangou R."/>
            <person name="Klaenhammer T.R."/>
            <person name="Caufield P.W."/>
            <person name="Cui Y."/>
            <person name="Zhang H."/>
            <person name="O'Toole P.W."/>
        </authorList>
    </citation>
    <scope>NUCLEOTIDE SEQUENCE [LARGE SCALE GENOMIC DNA]</scope>
    <source>
        <strain evidence="3 4">DSM 17757</strain>
    </source>
</reference>
<dbReference type="OrthoDB" id="9801163at2"/>
<dbReference type="PROSITE" id="PS51257">
    <property type="entry name" value="PROKAR_LIPOPROTEIN"/>
    <property type="match status" value="1"/>
</dbReference>
<dbReference type="EMBL" id="JQBR01000001">
    <property type="protein sequence ID" value="KRN67690.1"/>
    <property type="molecule type" value="Genomic_DNA"/>
</dbReference>
<evidence type="ECO:0000256" key="1">
    <source>
        <dbReference type="SAM" id="SignalP"/>
    </source>
</evidence>
<dbReference type="RefSeq" id="WP_057748280.1">
    <property type="nucleotide sequence ID" value="NZ_BJVH01000001.1"/>
</dbReference>
<dbReference type="InterPro" id="IPR007210">
    <property type="entry name" value="ABC_Gly_betaine_transp_sub-bd"/>
</dbReference>
<dbReference type="PATRIC" id="fig|319652.3.peg.235"/>
<dbReference type="CDD" id="cd13608">
    <property type="entry name" value="PBP2_OpuCC_like"/>
    <property type="match status" value="1"/>
</dbReference>
<evidence type="ECO:0000259" key="2">
    <source>
        <dbReference type="Pfam" id="PF04069"/>
    </source>
</evidence>
<comment type="caution">
    <text evidence="3">The sequence shown here is derived from an EMBL/GenBank/DDBJ whole genome shotgun (WGS) entry which is preliminary data.</text>
</comment>
<proteinExistence type="predicted"/>
<protein>
    <submittedName>
        <fullName evidence="3">Periplasmic glycine betaine choline-binding (Lipo)protein of an ABC-type transport system</fullName>
    </submittedName>
</protein>
<gene>
    <name evidence="3" type="ORF">IV80_GL000233</name>
</gene>
<dbReference type="GO" id="GO:0022857">
    <property type="term" value="F:transmembrane transporter activity"/>
    <property type="evidence" value="ECO:0007669"/>
    <property type="project" value="InterPro"/>
</dbReference>
<name>A0A0R2J0G5_9LACO</name>
<feature type="chain" id="PRO_5038529294" evidence="1">
    <location>
        <begin position="23"/>
        <end position="311"/>
    </location>
</feature>
<dbReference type="STRING" id="319652.IV80_GL000233"/>
<feature type="signal peptide" evidence="1">
    <location>
        <begin position="1"/>
        <end position="22"/>
    </location>
</feature>
<feature type="domain" description="ABC-type glycine betaine transport system substrate-binding" evidence="2">
    <location>
        <begin position="35"/>
        <end position="299"/>
    </location>
</feature>
<evidence type="ECO:0000313" key="4">
    <source>
        <dbReference type="Proteomes" id="UP000051568"/>
    </source>
</evidence>